<dbReference type="Proteomes" id="UP000326178">
    <property type="component" value="Chromosome"/>
</dbReference>
<sequence length="175" mass="20155">MASQSLSSFTELIRSADRSAVHLEMRDVYAIPNEDERFAAWRNGHRLTPDDRASWWRPWLDVVQEVTAKGVRLRRARIVSEPPSEYIRYEHSFTFTNIAAGEEIRWLPRRLASSLPLPGNDFWLFDGRLVQFNVSDGDGRWVHTDQTDDQGTAGFCADAFEAVWDLATPHDKYTV</sequence>
<dbReference type="InterPro" id="IPR049244">
    <property type="entry name" value="DUF6879"/>
</dbReference>
<evidence type="ECO:0000313" key="3">
    <source>
        <dbReference type="Proteomes" id="UP000326178"/>
    </source>
</evidence>
<dbReference type="AlphaFoldDB" id="A0A5J6F4M8"/>
<dbReference type="KEGG" id="snk:CP967_02555"/>
<organism evidence="2 3">
    <name type="scientific">Streptomyces nitrosporeus</name>
    <dbReference type="NCBI Taxonomy" id="28894"/>
    <lineage>
        <taxon>Bacteria</taxon>
        <taxon>Bacillati</taxon>
        <taxon>Actinomycetota</taxon>
        <taxon>Actinomycetes</taxon>
        <taxon>Kitasatosporales</taxon>
        <taxon>Streptomycetaceae</taxon>
        <taxon>Streptomyces</taxon>
    </lineage>
</organism>
<protein>
    <recommendedName>
        <fullName evidence="1">DUF6879 domain-containing protein</fullName>
    </recommendedName>
</protein>
<evidence type="ECO:0000259" key="1">
    <source>
        <dbReference type="Pfam" id="PF21806"/>
    </source>
</evidence>
<feature type="domain" description="DUF6879" evidence="1">
    <location>
        <begin position="8"/>
        <end position="174"/>
    </location>
</feature>
<name>A0A5J6F4M8_9ACTN</name>
<proteinExistence type="predicted"/>
<gene>
    <name evidence="2" type="ORF">CP967_02555</name>
</gene>
<dbReference type="Pfam" id="PF21806">
    <property type="entry name" value="DUF6879"/>
    <property type="match status" value="1"/>
</dbReference>
<dbReference type="OrthoDB" id="4562627at2"/>
<dbReference type="EMBL" id="CP023702">
    <property type="protein sequence ID" value="QEU70983.1"/>
    <property type="molecule type" value="Genomic_DNA"/>
</dbReference>
<reference evidence="2 3" key="1">
    <citation type="submission" date="2017-09" db="EMBL/GenBank/DDBJ databases">
        <authorList>
            <person name="Lee N."/>
            <person name="Cho B.-K."/>
        </authorList>
    </citation>
    <scope>NUCLEOTIDE SEQUENCE [LARGE SCALE GENOMIC DNA]</scope>
    <source>
        <strain evidence="2 3">ATCC 12769</strain>
    </source>
</reference>
<dbReference type="RefSeq" id="WP_150486345.1">
    <property type="nucleotide sequence ID" value="NZ_BMUV01000027.1"/>
</dbReference>
<keyword evidence="3" id="KW-1185">Reference proteome</keyword>
<evidence type="ECO:0000313" key="2">
    <source>
        <dbReference type="EMBL" id="QEU70983.1"/>
    </source>
</evidence>
<accession>A0A5J6F4M8</accession>